<dbReference type="Proteomes" id="UP001283361">
    <property type="component" value="Unassembled WGS sequence"/>
</dbReference>
<sequence length="110" mass="12141">MIKFSTEMKALHILHWQNETRGCVDEQKTECSGAYCGVYGGLKSVLLRAPSALIVFYSRATGAGCKSRSEVMDSKNLTACRNGLYVTQKENDGESGEFSVNEDLCVYLDD</sequence>
<evidence type="ECO:0000313" key="1">
    <source>
        <dbReference type="EMBL" id="KAK3738899.1"/>
    </source>
</evidence>
<proteinExistence type="predicted"/>
<reference evidence="1" key="1">
    <citation type="journal article" date="2023" name="G3 (Bethesda)">
        <title>A reference genome for the long-term kleptoplast-retaining sea slug Elysia crispata morphotype clarki.</title>
        <authorList>
            <person name="Eastman K.E."/>
            <person name="Pendleton A.L."/>
            <person name="Shaikh M.A."/>
            <person name="Suttiyut T."/>
            <person name="Ogas R."/>
            <person name="Tomko P."/>
            <person name="Gavelis G."/>
            <person name="Widhalm J.R."/>
            <person name="Wisecaver J.H."/>
        </authorList>
    </citation>
    <scope>NUCLEOTIDE SEQUENCE</scope>
    <source>
        <strain evidence="1">ECLA1</strain>
    </source>
</reference>
<name>A0AAE0YAJ1_9GAST</name>
<dbReference type="AlphaFoldDB" id="A0AAE0YAJ1"/>
<dbReference type="EMBL" id="JAWDGP010006562">
    <property type="protein sequence ID" value="KAK3738899.1"/>
    <property type="molecule type" value="Genomic_DNA"/>
</dbReference>
<keyword evidence="2" id="KW-1185">Reference proteome</keyword>
<protein>
    <submittedName>
        <fullName evidence="1">Uncharacterized protein</fullName>
    </submittedName>
</protein>
<gene>
    <name evidence="1" type="ORF">RRG08_006467</name>
</gene>
<evidence type="ECO:0000313" key="2">
    <source>
        <dbReference type="Proteomes" id="UP001283361"/>
    </source>
</evidence>
<comment type="caution">
    <text evidence="1">The sequence shown here is derived from an EMBL/GenBank/DDBJ whole genome shotgun (WGS) entry which is preliminary data.</text>
</comment>
<organism evidence="1 2">
    <name type="scientific">Elysia crispata</name>
    <name type="common">lettuce slug</name>
    <dbReference type="NCBI Taxonomy" id="231223"/>
    <lineage>
        <taxon>Eukaryota</taxon>
        <taxon>Metazoa</taxon>
        <taxon>Spiralia</taxon>
        <taxon>Lophotrochozoa</taxon>
        <taxon>Mollusca</taxon>
        <taxon>Gastropoda</taxon>
        <taxon>Heterobranchia</taxon>
        <taxon>Euthyneura</taxon>
        <taxon>Panpulmonata</taxon>
        <taxon>Sacoglossa</taxon>
        <taxon>Placobranchoidea</taxon>
        <taxon>Plakobranchidae</taxon>
        <taxon>Elysia</taxon>
    </lineage>
</organism>
<accession>A0AAE0YAJ1</accession>